<protein>
    <recommendedName>
        <fullName evidence="3">Transposase</fullName>
    </recommendedName>
</protein>
<reference evidence="1 2" key="1">
    <citation type="submission" date="2024-01" db="EMBL/GenBank/DDBJ databases">
        <title>The diversity of rhizobia nodulating Mimosa spp. in eleven states of Brazil covering several biomes is determined by host plant, location, and edaphic factors.</title>
        <authorList>
            <person name="Rouws L."/>
            <person name="Barauna A."/>
            <person name="Beukes C."/>
            <person name="De Faria S.M."/>
            <person name="Gross E."/>
            <person name="Dos Reis Junior F.B."/>
            <person name="Simon M."/>
            <person name="Maluk M."/>
            <person name="Odee D.W."/>
            <person name="Kenicer G."/>
            <person name="Young J.P.W."/>
            <person name="Reis V.M."/>
            <person name="Zilli J."/>
            <person name="James E.K."/>
        </authorList>
    </citation>
    <scope>NUCLEOTIDE SEQUENCE [LARGE SCALE GENOMIC DNA]</scope>
    <source>
        <strain evidence="1 2">JPY77</strain>
    </source>
</reference>
<organism evidence="1 2">
    <name type="scientific">Paraburkholderia sabiae</name>
    <dbReference type="NCBI Taxonomy" id="273251"/>
    <lineage>
        <taxon>Bacteria</taxon>
        <taxon>Pseudomonadati</taxon>
        <taxon>Pseudomonadota</taxon>
        <taxon>Betaproteobacteria</taxon>
        <taxon>Burkholderiales</taxon>
        <taxon>Burkholderiaceae</taxon>
        <taxon>Paraburkholderia</taxon>
    </lineage>
</organism>
<proteinExistence type="predicted"/>
<accession>A0ABU9QQT7</accession>
<evidence type="ECO:0000313" key="2">
    <source>
        <dbReference type="Proteomes" id="UP001494588"/>
    </source>
</evidence>
<comment type="caution">
    <text evidence="1">The sequence shown here is derived from an EMBL/GenBank/DDBJ whole genome shotgun (WGS) entry which is preliminary data.</text>
</comment>
<dbReference type="RefSeq" id="WP_267909743.1">
    <property type="nucleotide sequence ID" value="NZ_CAJHCS010000049.1"/>
</dbReference>
<dbReference type="Proteomes" id="UP001494588">
    <property type="component" value="Unassembled WGS sequence"/>
</dbReference>
<dbReference type="EMBL" id="JAZHGC010000060">
    <property type="protein sequence ID" value="MEM5291801.1"/>
    <property type="molecule type" value="Genomic_DNA"/>
</dbReference>
<evidence type="ECO:0000313" key="1">
    <source>
        <dbReference type="EMBL" id="MEM5291801.1"/>
    </source>
</evidence>
<sequence>MAIEAKNKKGRRHIAAALTNIENPASAARRLHAAILPIHVRRSS</sequence>
<evidence type="ECO:0008006" key="3">
    <source>
        <dbReference type="Google" id="ProtNLM"/>
    </source>
</evidence>
<gene>
    <name evidence="1" type="ORF">V4C55_39405</name>
</gene>
<keyword evidence="2" id="KW-1185">Reference proteome</keyword>
<name>A0ABU9QQT7_9BURK</name>